<dbReference type="EMBL" id="JAVREM010000139">
    <property type="protein sequence ID" value="MDT0323663.1"/>
    <property type="molecule type" value="Genomic_DNA"/>
</dbReference>
<dbReference type="Pfam" id="PF05099">
    <property type="entry name" value="TerB"/>
    <property type="match status" value="1"/>
</dbReference>
<dbReference type="Proteomes" id="UP001183420">
    <property type="component" value="Unassembled WGS sequence"/>
</dbReference>
<evidence type="ECO:0000313" key="3">
    <source>
        <dbReference type="Proteomes" id="UP001183420"/>
    </source>
</evidence>
<dbReference type="RefSeq" id="WP_311604980.1">
    <property type="nucleotide sequence ID" value="NZ_JAVREM010000139.1"/>
</dbReference>
<dbReference type="InterPro" id="IPR007791">
    <property type="entry name" value="DjlA_N"/>
</dbReference>
<gene>
    <name evidence="2" type="ORF">RNC47_35710</name>
</gene>
<evidence type="ECO:0000313" key="2">
    <source>
        <dbReference type="EMBL" id="MDT0323663.1"/>
    </source>
</evidence>
<keyword evidence="3" id="KW-1185">Reference proteome</keyword>
<dbReference type="InterPro" id="IPR029024">
    <property type="entry name" value="TerB-like"/>
</dbReference>
<dbReference type="Gene3D" id="1.10.3680.10">
    <property type="entry name" value="TerB-like"/>
    <property type="match status" value="1"/>
</dbReference>
<accession>A0ABU2M1D8</accession>
<comment type="caution">
    <text evidence="2">The sequence shown here is derived from an EMBL/GenBank/DDBJ whole genome shotgun (WGS) entry which is preliminary data.</text>
</comment>
<proteinExistence type="predicted"/>
<feature type="domain" description="Co-chaperone DjlA N-terminal" evidence="1">
    <location>
        <begin position="138"/>
        <end position="198"/>
    </location>
</feature>
<name>A0ABU2M1D8_9ACTN</name>
<reference evidence="3" key="1">
    <citation type="submission" date="2023-07" db="EMBL/GenBank/DDBJ databases">
        <title>30 novel species of actinomycetes from the DSMZ collection.</title>
        <authorList>
            <person name="Nouioui I."/>
        </authorList>
    </citation>
    <scope>NUCLEOTIDE SEQUENCE [LARGE SCALE GENOMIC DNA]</scope>
    <source>
        <strain evidence="3">DSM 44918</strain>
    </source>
</reference>
<protein>
    <submittedName>
        <fullName evidence="2">TerB family tellurite resistance protein</fullName>
    </submittedName>
</protein>
<sequence>MAGVRTAWRIVDDGDFFCAGCGGDRCYRLLTGRRRLTVLGLPVLPRGAAEPVVECVSCRGHFPPDALGQPTTTRLAGLLRDAVYAIALAMLGAGGGEEAAARRAAVAVIRDAGYPECTEDGLLTLRAAMGRRRLPPLDHEVRAAVGALTPHLAAPGREALLLLGARVALADGPCTDAERQTLSTIAEALSLPVAATERLLGSR</sequence>
<evidence type="ECO:0000259" key="1">
    <source>
        <dbReference type="Pfam" id="PF05099"/>
    </source>
</evidence>
<organism evidence="2 3">
    <name type="scientific">Streptomyces millisiae</name>
    <dbReference type="NCBI Taxonomy" id="3075542"/>
    <lineage>
        <taxon>Bacteria</taxon>
        <taxon>Bacillati</taxon>
        <taxon>Actinomycetota</taxon>
        <taxon>Actinomycetes</taxon>
        <taxon>Kitasatosporales</taxon>
        <taxon>Streptomycetaceae</taxon>
        <taxon>Streptomyces</taxon>
    </lineage>
</organism>
<dbReference type="SUPFAM" id="SSF158682">
    <property type="entry name" value="TerB-like"/>
    <property type="match status" value="1"/>
</dbReference>